<evidence type="ECO:0000256" key="1">
    <source>
        <dbReference type="SAM" id="SignalP"/>
    </source>
</evidence>
<sequence>MQRLVVGSFAAIVLAVAWATPAAAWDSAKFKWLTTIVHPTHSYLTEYAIDQLVADFPELGTYRAVIVEGANQELHELPVTGVLHGVDLEARRVARKGTNAGSDDMPGWWADAEAAYAAGNKERAWFLIGIMVHMIEDMGVPAHANGVYHQGTLTEFDNFEAMALQKWDPDFKGVNRTDPGYADPSAYYRFSQDWAKTDAPDYRDRDAFAKTWLTASSKEKALVRNRQGRTATVVLWALRAAATAFAMI</sequence>
<dbReference type="AlphaFoldDB" id="A0A933NXK9"/>
<protein>
    <recommendedName>
        <fullName evidence="4">Phospholipase C/D domain-containing protein</fullName>
    </recommendedName>
</protein>
<evidence type="ECO:0008006" key="4">
    <source>
        <dbReference type="Google" id="ProtNLM"/>
    </source>
</evidence>
<dbReference type="SUPFAM" id="SSF48537">
    <property type="entry name" value="Phospholipase C/P1 nuclease"/>
    <property type="match status" value="1"/>
</dbReference>
<accession>A0A933NXK9</accession>
<organism evidence="2 3">
    <name type="scientific">Devosia nanyangense</name>
    <dbReference type="NCBI Taxonomy" id="1228055"/>
    <lineage>
        <taxon>Bacteria</taxon>
        <taxon>Pseudomonadati</taxon>
        <taxon>Pseudomonadota</taxon>
        <taxon>Alphaproteobacteria</taxon>
        <taxon>Hyphomicrobiales</taxon>
        <taxon>Devosiaceae</taxon>
        <taxon>Devosia</taxon>
    </lineage>
</organism>
<gene>
    <name evidence="2" type="ORF">HY834_14970</name>
</gene>
<keyword evidence="1" id="KW-0732">Signal</keyword>
<evidence type="ECO:0000313" key="3">
    <source>
        <dbReference type="Proteomes" id="UP000782610"/>
    </source>
</evidence>
<dbReference type="EMBL" id="JACRAF010000041">
    <property type="protein sequence ID" value="MBI4923044.1"/>
    <property type="molecule type" value="Genomic_DNA"/>
</dbReference>
<dbReference type="Proteomes" id="UP000782610">
    <property type="component" value="Unassembled WGS sequence"/>
</dbReference>
<feature type="chain" id="PRO_5038130519" description="Phospholipase C/D domain-containing protein" evidence="1">
    <location>
        <begin position="25"/>
        <end position="248"/>
    </location>
</feature>
<reference evidence="2" key="1">
    <citation type="submission" date="2020-07" db="EMBL/GenBank/DDBJ databases">
        <title>Huge and variable diversity of episymbiotic CPR bacteria and DPANN archaea in groundwater ecosystems.</title>
        <authorList>
            <person name="He C.Y."/>
            <person name="Keren R."/>
            <person name="Whittaker M."/>
            <person name="Farag I.F."/>
            <person name="Doudna J."/>
            <person name="Cate J.H.D."/>
            <person name="Banfield J.F."/>
        </authorList>
    </citation>
    <scope>NUCLEOTIDE SEQUENCE</scope>
    <source>
        <strain evidence="2">NC_groundwater_1586_Pr3_B-0.1um_66_15</strain>
    </source>
</reference>
<dbReference type="Gene3D" id="1.10.575.10">
    <property type="entry name" value="P1 Nuclease"/>
    <property type="match status" value="1"/>
</dbReference>
<comment type="caution">
    <text evidence="2">The sequence shown here is derived from an EMBL/GenBank/DDBJ whole genome shotgun (WGS) entry which is preliminary data.</text>
</comment>
<dbReference type="InterPro" id="IPR008947">
    <property type="entry name" value="PLipase_C/P1_nuclease_dom_sf"/>
</dbReference>
<feature type="signal peptide" evidence="1">
    <location>
        <begin position="1"/>
        <end position="24"/>
    </location>
</feature>
<proteinExistence type="predicted"/>
<name>A0A933NXK9_9HYPH</name>
<dbReference type="GO" id="GO:0016788">
    <property type="term" value="F:hydrolase activity, acting on ester bonds"/>
    <property type="evidence" value="ECO:0007669"/>
    <property type="project" value="InterPro"/>
</dbReference>
<evidence type="ECO:0000313" key="2">
    <source>
        <dbReference type="EMBL" id="MBI4923044.1"/>
    </source>
</evidence>